<gene>
    <name evidence="2" type="ORF">GCM10019998_23620</name>
</gene>
<comment type="caution">
    <text evidence="2">The sequence shown here is derived from an EMBL/GenBank/DDBJ whole genome shotgun (WGS) entry which is preliminary data.</text>
</comment>
<protein>
    <submittedName>
        <fullName evidence="2">YhfC family glutamic-type intramembrane protease</fullName>
    </submittedName>
</protein>
<accession>A0ABN3YDN0</accession>
<feature type="transmembrane region" description="Helical" evidence="1">
    <location>
        <begin position="6"/>
        <end position="28"/>
    </location>
</feature>
<dbReference type="RefSeq" id="WP_068708643.1">
    <property type="nucleotide sequence ID" value="NZ_BAAAXQ010000079.1"/>
</dbReference>
<feature type="transmembrane region" description="Helical" evidence="1">
    <location>
        <begin position="231"/>
        <end position="251"/>
    </location>
</feature>
<feature type="transmembrane region" description="Helical" evidence="1">
    <location>
        <begin position="202"/>
        <end position="225"/>
    </location>
</feature>
<feature type="transmembrane region" description="Helical" evidence="1">
    <location>
        <begin position="73"/>
        <end position="91"/>
    </location>
</feature>
<reference evidence="2 3" key="1">
    <citation type="journal article" date="2019" name="Int. J. Syst. Evol. Microbiol.">
        <title>The Global Catalogue of Microorganisms (GCM) 10K type strain sequencing project: providing services to taxonomists for standard genome sequencing and annotation.</title>
        <authorList>
            <consortium name="The Broad Institute Genomics Platform"/>
            <consortium name="The Broad Institute Genome Sequencing Center for Infectious Disease"/>
            <person name="Wu L."/>
            <person name="Ma J."/>
        </authorList>
    </citation>
    <scope>NUCLEOTIDE SEQUENCE [LARGE SCALE GENOMIC DNA]</scope>
    <source>
        <strain evidence="2 3">JCM 8736</strain>
    </source>
</reference>
<feature type="transmembrane region" description="Helical" evidence="1">
    <location>
        <begin position="35"/>
        <end position="53"/>
    </location>
</feature>
<evidence type="ECO:0000256" key="1">
    <source>
        <dbReference type="SAM" id="Phobius"/>
    </source>
</evidence>
<keyword evidence="1" id="KW-0472">Membrane</keyword>
<sequence>MIAKSSITAMAISLIILLGLLIGVFLFFKKKVAIKLVPLFVGVAFFIIFALVLEQMLHSFVLQPNAQGQIPLMINHPVVYMIYGIFAAGVFEETARLVAFKLLKSSYSDFATSIAYGLGHGGIELLLLGGMSLVSNLVISLLLSNPNGQFAQELPQSIVQALQNVSAGEFFLVTIERFPALLVQICLSVLVWIAVNKARQFWLFPLSILFHAIIDIPSVMTQVGFLSSYVILYGLLYLMTIALIIFTIAVAKKNELYLKKSF</sequence>
<dbReference type="Pfam" id="PF10086">
    <property type="entry name" value="YhfC"/>
    <property type="match status" value="1"/>
</dbReference>
<keyword evidence="2" id="KW-0378">Hydrolase</keyword>
<dbReference type="GO" id="GO:0008233">
    <property type="term" value="F:peptidase activity"/>
    <property type="evidence" value="ECO:0007669"/>
    <property type="project" value="UniProtKB-KW"/>
</dbReference>
<keyword evidence="1" id="KW-0812">Transmembrane</keyword>
<evidence type="ECO:0000313" key="2">
    <source>
        <dbReference type="EMBL" id="GAA3026437.1"/>
    </source>
</evidence>
<dbReference type="Proteomes" id="UP001501577">
    <property type="component" value="Unassembled WGS sequence"/>
</dbReference>
<keyword evidence="2" id="KW-0645">Protease</keyword>
<proteinExistence type="predicted"/>
<dbReference type="EMBL" id="BAAAXQ010000079">
    <property type="protein sequence ID" value="GAA3026437.1"/>
    <property type="molecule type" value="Genomic_DNA"/>
</dbReference>
<dbReference type="InterPro" id="IPR011397">
    <property type="entry name" value="YhfC"/>
</dbReference>
<organism evidence="2 3">
    <name type="scientific">Tetragenococcus solitarius</name>
    <dbReference type="NCBI Taxonomy" id="71453"/>
    <lineage>
        <taxon>Bacteria</taxon>
        <taxon>Bacillati</taxon>
        <taxon>Bacillota</taxon>
        <taxon>Bacilli</taxon>
        <taxon>Lactobacillales</taxon>
        <taxon>Enterococcaceae</taxon>
        <taxon>Tetragenococcus</taxon>
    </lineage>
</organism>
<feature type="transmembrane region" description="Helical" evidence="1">
    <location>
        <begin position="178"/>
        <end position="195"/>
    </location>
</feature>
<name>A0ABN3YDN0_9ENTE</name>
<feature type="transmembrane region" description="Helical" evidence="1">
    <location>
        <begin position="125"/>
        <end position="143"/>
    </location>
</feature>
<keyword evidence="1" id="KW-1133">Transmembrane helix</keyword>
<dbReference type="GO" id="GO:0006508">
    <property type="term" value="P:proteolysis"/>
    <property type="evidence" value="ECO:0007669"/>
    <property type="project" value="UniProtKB-KW"/>
</dbReference>
<keyword evidence="3" id="KW-1185">Reference proteome</keyword>
<evidence type="ECO:0000313" key="3">
    <source>
        <dbReference type="Proteomes" id="UP001501577"/>
    </source>
</evidence>
<dbReference type="PIRSF" id="PIRSF033101">
    <property type="entry name" value="UCP033101"/>
    <property type="match status" value="1"/>
</dbReference>